<dbReference type="InterPro" id="IPR014940">
    <property type="entry name" value="BAAT_C"/>
</dbReference>
<dbReference type="Gene3D" id="3.40.50.1820">
    <property type="entry name" value="alpha/beta hydrolase"/>
    <property type="match status" value="1"/>
</dbReference>
<organism evidence="3 4">
    <name type="scientific">Massilia pinisoli</name>
    <dbReference type="NCBI Taxonomy" id="1772194"/>
    <lineage>
        <taxon>Bacteria</taxon>
        <taxon>Pseudomonadati</taxon>
        <taxon>Pseudomonadota</taxon>
        <taxon>Betaproteobacteria</taxon>
        <taxon>Burkholderiales</taxon>
        <taxon>Oxalobacteraceae</taxon>
        <taxon>Telluria group</taxon>
        <taxon>Massilia</taxon>
    </lineage>
</organism>
<sequence length="276" mass="29700">MIRRLGSLAALVIGCLAGSAGACDYTVEKVAYKNLVAKAYLPTSERPTPLVLAFGGSEGGLSTGESSGDMLAPHCIAVLALAYFKEKGLPPTLDHIPLEYFIDAINYAAQLHGVDQARLGILSGSRGSEAALLVASMDARIKSVIVATPSEVAWHGRTEARSAWTYRGKDVSALSLDDNPALPQVKRFENALDAAAGRDDVRIHVERINGPVFLISALNDDVWPSTRMANSIVAQLQAHRFTYRIRHDIYPTGHGFSKDTAVAIKKSVVEQFIDTL</sequence>
<dbReference type="SUPFAM" id="SSF53474">
    <property type="entry name" value="alpha/beta-Hydrolases"/>
    <property type="match status" value="1"/>
</dbReference>
<feature type="signal peptide" evidence="1">
    <location>
        <begin position="1"/>
        <end position="22"/>
    </location>
</feature>
<proteinExistence type="predicted"/>
<dbReference type="Proteomes" id="UP001204151">
    <property type="component" value="Unassembled WGS sequence"/>
</dbReference>
<keyword evidence="1" id="KW-0732">Signal</keyword>
<comment type="caution">
    <text evidence="3">The sequence shown here is derived from an EMBL/GenBank/DDBJ whole genome shotgun (WGS) entry which is preliminary data.</text>
</comment>
<dbReference type="Pfam" id="PF08840">
    <property type="entry name" value="BAAT_C"/>
    <property type="match status" value="1"/>
</dbReference>
<feature type="chain" id="PRO_5046861034" description="BAAT/Acyl-CoA thioester hydrolase C-terminal domain-containing protein" evidence="1">
    <location>
        <begin position="23"/>
        <end position="276"/>
    </location>
</feature>
<gene>
    <name evidence="3" type="ORF">NX784_13620</name>
</gene>
<protein>
    <recommendedName>
        <fullName evidence="2">BAAT/Acyl-CoA thioester hydrolase C-terminal domain-containing protein</fullName>
    </recommendedName>
</protein>
<dbReference type="RefSeq" id="WP_258817208.1">
    <property type="nucleotide sequence ID" value="NZ_JANUGW010000008.1"/>
</dbReference>
<evidence type="ECO:0000256" key="1">
    <source>
        <dbReference type="SAM" id="SignalP"/>
    </source>
</evidence>
<reference evidence="3 4" key="1">
    <citation type="submission" date="2022-08" db="EMBL/GenBank/DDBJ databases">
        <title>Reclassification of Massilia species as members of the genera Telluria, Duganella, Pseudoduganella, Mokoshia gen. nov. and Zemynaea gen. nov. using orthogonal and non-orthogonal genome-based approaches.</title>
        <authorList>
            <person name="Bowman J.P."/>
        </authorList>
    </citation>
    <scope>NUCLEOTIDE SEQUENCE [LARGE SCALE GENOMIC DNA]</scope>
    <source>
        <strain evidence="3 4">JCM 31316</strain>
    </source>
</reference>
<feature type="domain" description="BAAT/Acyl-CoA thioester hydrolase C-terminal" evidence="2">
    <location>
        <begin position="96"/>
        <end position="254"/>
    </location>
</feature>
<dbReference type="InterPro" id="IPR029058">
    <property type="entry name" value="AB_hydrolase_fold"/>
</dbReference>
<dbReference type="EMBL" id="JANUGW010000008">
    <property type="protein sequence ID" value="MCS0582635.1"/>
    <property type="molecule type" value="Genomic_DNA"/>
</dbReference>
<dbReference type="PROSITE" id="PS51257">
    <property type="entry name" value="PROKAR_LIPOPROTEIN"/>
    <property type="match status" value="1"/>
</dbReference>
<name>A0ABT1ZRW4_9BURK</name>
<evidence type="ECO:0000313" key="4">
    <source>
        <dbReference type="Proteomes" id="UP001204151"/>
    </source>
</evidence>
<dbReference type="PANTHER" id="PTHR10824">
    <property type="entry name" value="ACYL-COENZYME A THIOESTERASE-RELATED"/>
    <property type="match status" value="1"/>
</dbReference>
<accession>A0ABT1ZRW4</accession>
<evidence type="ECO:0000259" key="2">
    <source>
        <dbReference type="Pfam" id="PF08840"/>
    </source>
</evidence>
<dbReference type="PANTHER" id="PTHR10824:SF4">
    <property type="entry name" value="ACYL-COENZYME A THIOESTERASE 1-LIKE"/>
    <property type="match status" value="1"/>
</dbReference>
<keyword evidence="4" id="KW-1185">Reference proteome</keyword>
<evidence type="ECO:0000313" key="3">
    <source>
        <dbReference type="EMBL" id="MCS0582635.1"/>
    </source>
</evidence>